<organism evidence="6 7">
    <name type="scientific">Tremella mesenterica</name>
    <name type="common">Jelly fungus</name>
    <dbReference type="NCBI Taxonomy" id="5217"/>
    <lineage>
        <taxon>Eukaryota</taxon>
        <taxon>Fungi</taxon>
        <taxon>Dikarya</taxon>
        <taxon>Basidiomycota</taxon>
        <taxon>Agaricomycotina</taxon>
        <taxon>Tremellomycetes</taxon>
        <taxon>Tremellales</taxon>
        <taxon>Tremellaceae</taxon>
        <taxon>Tremella</taxon>
    </lineage>
</organism>
<feature type="compositionally biased region" description="Basic and acidic residues" evidence="4">
    <location>
        <begin position="60"/>
        <end position="73"/>
    </location>
</feature>
<dbReference type="GO" id="GO:0000398">
    <property type="term" value="P:mRNA splicing, via spliceosome"/>
    <property type="evidence" value="ECO:0007669"/>
    <property type="project" value="TreeGrafter"/>
</dbReference>
<feature type="domain" description="G-patch" evidence="5">
    <location>
        <begin position="753"/>
        <end position="799"/>
    </location>
</feature>
<dbReference type="InParanoid" id="A0A4Q1BM05"/>
<sequence length="818" mass="89442">MSTYRQERPPSPPSPYRQRYYSPSRAVSRSPSPPPTRYDNRPQSPPRRYPSPVPRLPPPRRYDDLPRRPEDRYNIPSRRPSRSPPPRRLPSGSPPRRFEAREPPRGPRALDDRTQEGISGLAADREAARAARSPTRPNLSGGQWERGQDPEELLSRSGSVQDDRIRGPVPSREVEFIGLDPELREDDLAQYLRGEHRVSFDSIILRRESRMRQAARVRFSTVAGATEFLDLNAPFILMPALYEHSEPKKVKVEFATPLSEISRCLPPRPQPAAVAPVRFDGMRDIGQPGDGKRVLLLRELDHRVQGTEIIRRMAQEISKMMGRIGTEMEAEGAITRVIRIVDRRTRQGCGLAFVELVTTELATQLLSYLINPMTQPMGFTIIGVPAAPSFANPTSFVPHAAGLLGGEFLVRAARSGGVGSETIDQPDGKYCAYWNDQAGAMETAPPGMSVSEDGTLPAMKQSLRMYLGSLAGPPQAPTAAGTEMSNLSTQEGLQGMQPFRFGEGLSLKLPKKVAEEGIIPLTNPGMSVLDHDETGVEDKDTVLLSRTRGAHIVPNLAGSRKTAKNISKWNTKQSELAAPIAPTLDHAGPPRGVSMANSVMGVRQSSLTGPSKSPSVETTTPQPVPSVQESFDYSDLTTLATTGKVACLLCERRFGSEEMLRKHEAKSDLHKARPSLWIHSLASGRARKISSSGSMENGPKYRDRAAERREAFNQPAIPLPEGPRVQPKERKYAEAPKPPPPPPEPGRAPAEDEANKGNQLLAKMGWKAGTGLGVGGEGRVDPIAVQQFETRAGLGAAKGVDPTRSVTGRREDMAGIAR</sequence>
<dbReference type="Proteomes" id="UP000289152">
    <property type="component" value="Unassembled WGS sequence"/>
</dbReference>
<evidence type="ECO:0000256" key="1">
    <source>
        <dbReference type="ARBA" id="ARBA00004123"/>
    </source>
</evidence>
<feature type="region of interest" description="Disordered" evidence="4">
    <location>
        <begin position="711"/>
        <end position="760"/>
    </location>
</feature>
<proteinExistence type="predicted"/>
<comment type="caution">
    <text evidence="6">The sequence shown here is derived from an EMBL/GenBank/DDBJ whole genome shotgun (WGS) entry which is preliminary data.</text>
</comment>
<dbReference type="EMBL" id="SDIL01000041">
    <property type="protein sequence ID" value="RXK38839.1"/>
    <property type="molecule type" value="Genomic_DNA"/>
</dbReference>
<dbReference type="STRING" id="5217.A0A4Q1BM05"/>
<protein>
    <recommendedName>
        <fullName evidence="5">G-patch domain-containing protein</fullName>
    </recommendedName>
</protein>
<comment type="subcellular location">
    <subcellularLocation>
        <location evidence="1">Nucleus</location>
    </subcellularLocation>
</comment>
<feature type="compositionally biased region" description="Pro residues" evidence="4">
    <location>
        <begin position="43"/>
        <end position="59"/>
    </location>
</feature>
<dbReference type="GO" id="GO:0005634">
    <property type="term" value="C:nucleus"/>
    <property type="evidence" value="ECO:0007669"/>
    <property type="project" value="UniProtKB-SubCell"/>
</dbReference>
<gene>
    <name evidence="6" type="ORF">M231_03895</name>
</gene>
<dbReference type="SMART" id="SM00443">
    <property type="entry name" value="G_patch"/>
    <property type="match status" value="1"/>
</dbReference>
<dbReference type="InterPro" id="IPR035979">
    <property type="entry name" value="RBD_domain_sf"/>
</dbReference>
<dbReference type="PANTHER" id="PTHR13948:SF3">
    <property type="entry name" value="FI21118P1"/>
    <property type="match status" value="1"/>
</dbReference>
<feature type="compositionally biased region" description="Low complexity" evidence="4">
    <location>
        <begin position="16"/>
        <end position="30"/>
    </location>
</feature>
<dbReference type="SUPFAM" id="SSF54928">
    <property type="entry name" value="RNA-binding domain, RBD"/>
    <property type="match status" value="1"/>
</dbReference>
<feature type="compositionally biased region" description="Polar residues" evidence="4">
    <location>
        <begin position="603"/>
        <end position="627"/>
    </location>
</feature>
<reference evidence="6 7" key="1">
    <citation type="submission" date="2016-06" db="EMBL/GenBank/DDBJ databases">
        <title>Evolution of pathogenesis and genome organization in the Tremellales.</title>
        <authorList>
            <person name="Cuomo C."/>
            <person name="Litvintseva A."/>
            <person name="Heitman J."/>
            <person name="Chen Y."/>
            <person name="Sun S."/>
            <person name="Springer D."/>
            <person name="Dromer F."/>
            <person name="Young S."/>
            <person name="Zeng Q."/>
            <person name="Chapman S."/>
            <person name="Gujja S."/>
            <person name="Saif S."/>
            <person name="Birren B."/>
        </authorList>
    </citation>
    <scope>NUCLEOTIDE SEQUENCE [LARGE SCALE GENOMIC DNA]</scope>
    <source>
        <strain evidence="6 7">ATCC 28783</strain>
    </source>
</reference>
<dbReference type="GO" id="GO:0003723">
    <property type="term" value="F:RNA binding"/>
    <property type="evidence" value="ECO:0007669"/>
    <property type="project" value="UniProtKB-KW"/>
</dbReference>
<evidence type="ECO:0000259" key="5">
    <source>
        <dbReference type="PROSITE" id="PS50174"/>
    </source>
</evidence>
<keyword evidence="2" id="KW-0694">RNA-binding</keyword>
<feature type="region of interest" description="Disordered" evidence="4">
    <location>
        <begin position="796"/>
        <end position="818"/>
    </location>
</feature>
<evidence type="ECO:0000256" key="3">
    <source>
        <dbReference type="ARBA" id="ARBA00023242"/>
    </source>
</evidence>
<keyword evidence="7" id="KW-1185">Reference proteome</keyword>
<evidence type="ECO:0000256" key="4">
    <source>
        <dbReference type="SAM" id="MobiDB-lite"/>
    </source>
</evidence>
<accession>A0A4Q1BM05</accession>
<dbReference type="OrthoDB" id="29523at2759"/>
<feature type="compositionally biased region" description="Basic and acidic residues" evidence="4">
    <location>
        <begin position="96"/>
        <end position="115"/>
    </location>
</feature>
<evidence type="ECO:0000313" key="7">
    <source>
        <dbReference type="Proteomes" id="UP000289152"/>
    </source>
</evidence>
<evidence type="ECO:0000313" key="6">
    <source>
        <dbReference type="EMBL" id="RXK38839.1"/>
    </source>
</evidence>
<name>A0A4Q1BM05_TREME</name>
<dbReference type="PANTHER" id="PTHR13948">
    <property type="entry name" value="RNA-BINDING PROTEIN"/>
    <property type="match status" value="1"/>
</dbReference>
<dbReference type="AlphaFoldDB" id="A0A4Q1BM05"/>
<dbReference type="PROSITE" id="PS50174">
    <property type="entry name" value="G_PATCH"/>
    <property type="match status" value="1"/>
</dbReference>
<dbReference type="VEuPathDB" id="FungiDB:TREMEDRAFT_44334"/>
<feature type="region of interest" description="Disordered" evidence="4">
    <location>
        <begin position="602"/>
        <end position="627"/>
    </location>
</feature>
<feature type="compositionally biased region" description="Basic and acidic residues" evidence="4">
    <location>
        <begin position="808"/>
        <end position="818"/>
    </location>
</feature>
<feature type="compositionally biased region" description="Pro residues" evidence="4">
    <location>
        <begin position="736"/>
        <end position="746"/>
    </location>
</feature>
<dbReference type="InterPro" id="IPR000467">
    <property type="entry name" value="G_patch_dom"/>
</dbReference>
<keyword evidence="3" id="KW-0539">Nucleus</keyword>
<feature type="region of interest" description="Disordered" evidence="4">
    <location>
        <begin position="1"/>
        <end position="169"/>
    </location>
</feature>
<dbReference type="Pfam" id="PF01585">
    <property type="entry name" value="G-patch"/>
    <property type="match status" value="1"/>
</dbReference>
<evidence type="ECO:0000256" key="2">
    <source>
        <dbReference type="ARBA" id="ARBA00022884"/>
    </source>
</evidence>